<evidence type="ECO:0000313" key="9">
    <source>
        <dbReference type="EMBL" id="MCK7614159.1"/>
    </source>
</evidence>
<sequence length="441" mass="48109">MTVSKSVAGLLFAAGLLPAPLMAQDAAVTSAFGCKHLETLAEPRSIEGKDGFFFRIFADLRLQHTFTDETVGHLAKLSEILKQHGTTLVYVPVPTKSQAMPEHVPERAALYGYDFDVASHVYQNVIDRLRASGVVAVDLQSALRKAEADAPPFHKADFHWNSDGARLAGQAIGDMIRSLPEYQEADPTEFETTRLEQTISFSGMRKSLQTVCTDSLPAVESYAYETTAVSTDLLGGGAVDLFGENTTVPIALIGTSFSDSDVNNFDGFIQQYSSLSVTNYAITGGNQFGAILSYVTSNEFQESRPRFLVWENPIYNNLGQYGPAPWMELLAAAADSCSAVQSAEAGANTLEFEVNFKSREIPRDTVILADAQDEAVRAAAFFASDASGNRREISIRRSDRLRATGRFFVPVQAFGGSEIARLRVVLDRPSEGRPEVQLCQY</sequence>
<keyword evidence="5" id="KW-0574">Periplasm</keyword>
<protein>
    <submittedName>
        <fullName evidence="9">Alginate biosynthesis protein</fullName>
    </submittedName>
</protein>
<evidence type="ECO:0000256" key="1">
    <source>
        <dbReference type="ARBA" id="ARBA00004418"/>
    </source>
</evidence>
<evidence type="ECO:0000256" key="4">
    <source>
        <dbReference type="ARBA" id="ARBA00022729"/>
    </source>
</evidence>
<dbReference type="Proteomes" id="UP001431221">
    <property type="component" value="Unassembled WGS sequence"/>
</dbReference>
<evidence type="ECO:0000259" key="8">
    <source>
        <dbReference type="Pfam" id="PF16822"/>
    </source>
</evidence>
<reference evidence="9" key="1">
    <citation type="submission" date="2022-04" db="EMBL/GenBank/DDBJ databases">
        <title>Roseibium sp. CAU 1639 isolated from mud.</title>
        <authorList>
            <person name="Kim W."/>
        </authorList>
    </citation>
    <scope>NUCLEOTIDE SEQUENCE</scope>
    <source>
        <strain evidence="9">CAU 1639</strain>
    </source>
</reference>
<evidence type="ECO:0000256" key="6">
    <source>
        <dbReference type="ARBA" id="ARBA00022841"/>
    </source>
</evidence>
<evidence type="ECO:0000256" key="2">
    <source>
        <dbReference type="ARBA" id="ARBA00005182"/>
    </source>
</evidence>
<comment type="caution">
    <text evidence="9">The sequence shown here is derived from an EMBL/GenBank/DDBJ whole genome shotgun (WGS) entry which is preliminary data.</text>
</comment>
<dbReference type="RefSeq" id="WP_248156582.1">
    <property type="nucleotide sequence ID" value="NZ_JALNMJ010000013.1"/>
</dbReference>
<keyword evidence="6" id="KW-0016">Alginate biosynthesis</keyword>
<dbReference type="Pfam" id="PF16822">
    <property type="entry name" value="ALGX"/>
    <property type="match status" value="1"/>
</dbReference>
<evidence type="ECO:0000313" key="10">
    <source>
        <dbReference type="Proteomes" id="UP001431221"/>
    </source>
</evidence>
<dbReference type="InterPro" id="IPR031811">
    <property type="entry name" value="ALGX/ALGJ_SGNH-like"/>
</dbReference>
<comment type="subcellular location">
    <subcellularLocation>
        <location evidence="1">Periplasm</location>
    </subcellularLocation>
</comment>
<feature type="chain" id="PRO_5047489553" evidence="7">
    <location>
        <begin position="24"/>
        <end position="441"/>
    </location>
</feature>
<keyword evidence="4 7" id="KW-0732">Signal</keyword>
<dbReference type="CDD" id="cd14441">
    <property type="entry name" value="AlgX_N"/>
    <property type="match status" value="1"/>
</dbReference>
<accession>A0ABT0GXJ1</accession>
<keyword evidence="3" id="KW-0808">Transferase</keyword>
<name>A0ABT0GXJ1_9HYPH</name>
<proteinExistence type="predicted"/>
<evidence type="ECO:0000256" key="7">
    <source>
        <dbReference type="SAM" id="SignalP"/>
    </source>
</evidence>
<dbReference type="EMBL" id="JALNMJ010000013">
    <property type="protein sequence ID" value="MCK7614159.1"/>
    <property type="molecule type" value="Genomic_DNA"/>
</dbReference>
<gene>
    <name evidence="9" type="ORF">M0H32_18470</name>
</gene>
<feature type="domain" description="AlgX/AlgJ SGNH hydrolase-like" evidence="8">
    <location>
        <begin position="47"/>
        <end position="313"/>
    </location>
</feature>
<feature type="signal peptide" evidence="7">
    <location>
        <begin position="1"/>
        <end position="23"/>
    </location>
</feature>
<keyword evidence="10" id="KW-1185">Reference proteome</keyword>
<evidence type="ECO:0000256" key="3">
    <source>
        <dbReference type="ARBA" id="ARBA00022679"/>
    </source>
</evidence>
<evidence type="ECO:0000256" key="5">
    <source>
        <dbReference type="ARBA" id="ARBA00022764"/>
    </source>
</evidence>
<dbReference type="SUPFAM" id="SSF52266">
    <property type="entry name" value="SGNH hydrolase"/>
    <property type="match status" value="1"/>
</dbReference>
<comment type="pathway">
    <text evidence="2">Glycan biosynthesis; alginate biosynthesis.</text>
</comment>
<dbReference type="InterPro" id="IPR034655">
    <property type="entry name" value="AlgX_N"/>
</dbReference>
<organism evidence="9 10">
    <name type="scientific">Roseibium sediminicola</name>
    <dbReference type="NCBI Taxonomy" id="2933272"/>
    <lineage>
        <taxon>Bacteria</taxon>
        <taxon>Pseudomonadati</taxon>
        <taxon>Pseudomonadota</taxon>
        <taxon>Alphaproteobacteria</taxon>
        <taxon>Hyphomicrobiales</taxon>
        <taxon>Stappiaceae</taxon>
        <taxon>Roseibium</taxon>
    </lineage>
</organism>